<evidence type="ECO:0000313" key="2">
    <source>
        <dbReference type="Proteomes" id="UP001519363"/>
    </source>
</evidence>
<comment type="caution">
    <text evidence="1">The sequence shown here is derived from an EMBL/GenBank/DDBJ whole genome shotgun (WGS) entry which is preliminary data.</text>
</comment>
<proteinExistence type="predicted"/>
<sequence length="240" mass="26713">MTDLLTGVLAAHGGLARWRGASTLRATVTSGGPFWASKGHPDFAATDQVEARLQEQHLRVTSSASGRVFVYSKKEDRVSVTEADGTVVAELDNPRATFAGYTRDTEWSVAQLAYFRGYALSHYFLEPYAFSWAGASAQEVDPWEEDGERWRVLSVTFPDSVDSHSRVQRYYFDSESLLRRMDYAPDVNGKSPVAHYVSGHQSVGGLVVPTQRRVHLRKEDGTADRSWLPISVDIRDVEIG</sequence>
<protein>
    <submittedName>
        <fullName evidence="1">Uncharacterized protein</fullName>
    </submittedName>
</protein>
<accession>A0ABS5A663</accession>
<organism evidence="1 2">
    <name type="scientific">Crossiella equi</name>
    <dbReference type="NCBI Taxonomy" id="130796"/>
    <lineage>
        <taxon>Bacteria</taxon>
        <taxon>Bacillati</taxon>
        <taxon>Actinomycetota</taxon>
        <taxon>Actinomycetes</taxon>
        <taxon>Pseudonocardiales</taxon>
        <taxon>Pseudonocardiaceae</taxon>
        <taxon>Crossiella</taxon>
    </lineage>
</organism>
<dbReference type="RefSeq" id="WP_143342451.1">
    <property type="nucleotide sequence ID" value="NZ_JAGIOO010000001.1"/>
</dbReference>
<reference evidence="1 2" key="1">
    <citation type="submission" date="2021-03" db="EMBL/GenBank/DDBJ databases">
        <title>Sequencing the genomes of 1000 actinobacteria strains.</title>
        <authorList>
            <person name="Klenk H.-P."/>
        </authorList>
    </citation>
    <scope>NUCLEOTIDE SEQUENCE [LARGE SCALE GENOMIC DNA]</scope>
    <source>
        <strain evidence="1 2">DSM 44580</strain>
    </source>
</reference>
<keyword evidence="2" id="KW-1185">Reference proteome</keyword>
<dbReference type="EMBL" id="JAGIOO010000001">
    <property type="protein sequence ID" value="MBP2472080.1"/>
    <property type="molecule type" value="Genomic_DNA"/>
</dbReference>
<evidence type="ECO:0000313" key="1">
    <source>
        <dbReference type="EMBL" id="MBP2472080.1"/>
    </source>
</evidence>
<dbReference type="Proteomes" id="UP001519363">
    <property type="component" value="Unassembled WGS sequence"/>
</dbReference>
<gene>
    <name evidence="1" type="ORF">JOF53_000952</name>
</gene>
<name>A0ABS5A663_9PSEU</name>